<evidence type="ECO:0000256" key="1">
    <source>
        <dbReference type="ARBA" id="ARBA00023015"/>
    </source>
</evidence>
<dbReference type="PANTHER" id="PTHR46796:SF6">
    <property type="entry name" value="ARAC SUBFAMILY"/>
    <property type="match status" value="1"/>
</dbReference>
<reference evidence="6" key="1">
    <citation type="journal article" date="2019" name="Int. J. Syst. Evol. Microbiol.">
        <title>The Global Catalogue of Microorganisms (GCM) 10K type strain sequencing project: providing services to taxonomists for standard genome sequencing and annotation.</title>
        <authorList>
            <consortium name="The Broad Institute Genomics Platform"/>
            <consortium name="The Broad Institute Genome Sequencing Center for Infectious Disease"/>
            <person name="Wu L."/>
            <person name="Ma J."/>
        </authorList>
    </citation>
    <scope>NUCLEOTIDE SEQUENCE [LARGE SCALE GENOMIC DNA]</scope>
    <source>
        <strain evidence="6">KCTC 42501</strain>
    </source>
</reference>
<evidence type="ECO:0000259" key="4">
    <source>
        <dbReference type="PROSITE" id="PS01124"/>
    </source>
</evidence>
<dbReference type="Proteomes" id="UP001595729">
    <property type="component" value="Unassembled WGS sequence"/>
</dbReference>
<dbReference type="PANTHER" id="PTHR46796">
    <property type="entry name" value="HTH-TYPE TRANSCRIPTIONAL ACTIVATOR RHAS-RELATED"/>
    <property type="match status" value="1"/>
</dbReference>
<dbReference type="PROSITE" id="PS01124">
    <property type="entry name" value="HTH_ARAC_FAMILY_2"/>
    <property type="match status" value="1"/>
</dbReference>
<dbReference type="Pfam" id="PF14525">
    <property type="entry name" value="AraC_binding_2"/>
    <property type="match status" value="1"/>
</dbReference>
<comment type="caution">
    <text evidence="5">The sequence shown here is derived from an EMBL/GenBank/DDBJ whole genome shotgun (WGS) entry which is preliminary data.</text>
</comment>
<dbReference type="InterPro" id="IPR009057">
    <property type="entry name" value="Homeodomain-like_sf"/>
</dbReference>
<name>A0ABV7VZU5_9BURK</name>
<sequence>MSEHWSTVDLPPAAQFGAWREVIVDAHLAWDIPGIRCESFPAYMRQLRVGELRITDCTASARVKGSRRAPQIARDDNTYLNVVMVAEGSERLSFGPNGSSDIELQAGMFTLWDSTQPMAFATSDRLRQLSLIVPEAQLLRRIPRVRDLVGRPIDGHQGAAGLFVDHLMALVHRLPQVTPSARPTVLDSALDLLAVCLGQHPALPAPSLRLMLQERVRAYIEEHLTDAALDVASIAGHFRMTERNVHKLFEGSGETVCGHIRARRLAMCRRDLESPLLAARQVTEIAGHWGFDDPSQFSKCFRAAFGMSASECRRQALSLAQEHQTSVSP</sequence>
<evidence type="ECO:0000256" key="2">
    <source>
        <dbReference type="ARBA" id="ARBA00023125"/>
    </source>
</evidence>
<dbReference type="RefSeq" id="WP_382171997.1">
    <property type="nucleotide sequence ID" value="NZ_JBHRXX010000002.1"/>
</dbReference>
<gene>
    <name evidence="5" type="ORF">ACFOPI_05780</name>
</gene>
<keyword evidence="1" id="KW-0805">Transcription regulation</keyword>
<evidence type="ECO:0000313" key="6">
    <source>
        <dbReference type="Proteomes" id="UP001595729"/>
    </source>
</evidence>
<feature type="domain" description="HTH araC/xylS-type" evidence="4">
    <location>
        <begin position="214"/>
        <end position="315"/>
    </location>
</feature>
<evidence type="ECO:0000256" key="3">
    <source>
        <dbReference type="ARBA" id="ARBA00023163"/>
    </source>
</evidence>
<dbReference type="Pfam" id="PF12833">
    <property type="entry name" value="HTH_18"/>
    <property type="match status" value="1"/>
</dbReference>
<protein>
    <submittedName>
        <fullName evidence="5">Helix-turn-helix domain-containing protein</fullName>
    </submittedName>
</protein>
<dbReference type="InterPro" id="IPR050204">
    <property type="entry name" value="AraC_XylS_family_regulators"/>
</dbReference>
<dbReference type="EMBL" id="JBHRXX010000002">
    <property type="protein sequence ID" value="MFC3683094.1"/>
    <property type="molecule type" value="Genomic_DNA"/>
</dbReference>
<dbReference type="SUPFAM" id="SSF46689">
    <property type="entry name" value="Homeodomain-like"/>
    <property type="match status" value="1"/>
</dbReference>
<keyword evidence="2" id="KW-0238">DNA-binding</keyword>
<dbReference type="InterPro" id="IPR018060">
    <property type="entry name" value="HTH_AraC"/>
</dbReference>
<accession>A0ABV7VZU5</accession>
<dbReference type="InterPro" id="IPR035418">
    <property type="entry name" value="AraC-bd_2"/>
</dbReference>
<evidence type="ECO:0000313" key="5">
    <source>
        <dbReference type="EMBL" id="MFC3683094.1"/>
    </source>
</evidence>
<keyword evidence="6" id="KW-1185">Reference proteome</keyword>
<dbReference type="Gene3D" id="1.10.10.60">
    <property type="entry name" value="Homeodomain-like"/>
    <property type="match status" value="1"/>
</dbReference>
<proteinExistence type="predicted"/>
<keyword evidence="3" id="KW-0804">Transcription</keyword>
<organism evidence="5 6">
    <name type="scientific">Hydrogenophaga luteola</name>
    <dbReference type="NCBI Taxonomy" id="1591122"/>
    <lineage>
        <taxon>Bacteria</taxon>
        <taxon>Pseudomonadati</taxon>
        <taxon>Pseudomonadota</taxon>
        <taxon>Betaproteobacteria</taxon>
        <taxon>Burkholderiales</taxon>
        <taxon>Comamonadaceae</taxon>
        <taxon>Hydrogenophaga</taxon>
    </lineage>
</organism>
<dbReference type="SMART" id="SM00342">
    <property type="entry name" value="HTH_ARAC"/>
    <property type="match status" value="1"/>
</dbReference>